<gene>
    <name evidence="5" type="ORF">QDS18_11935</name>
</gene>
<dbReference type="GO" id="GO:0004301">
    <property type="term" value="F:epoxide hydrolase activity"/>
    <property type="evidence" value="ECO:0007669"/>
    <property type="project" value="TreeGrafter"/>
</dbReference>
<organism evidence="5 6">
    <name type="scientific">Paenibacillus polymyxa</name>
    <name type="common">Bacillus polymyxa</name>
    <dbReference type="NCBI Taxonomy" id="1406"/>
    <lineage>
        <taxon>Bacteria</taxon>
        <taxon>Bacillati</taxon>
        <taxon>Bacillota</taxon>
        <taxon>Bacilli</taxon>
        <taxon>Bacillales</taxon>
        <taxon>Paenibacillaceae</taxon>
        <taxon>Paenibacillus</taxon>
    </lineage>
</organism>
<keyword evidence="3 5" id="KW-0378">Hydrolase</keyword>
<dbReference type="InterPro" id="IPR029058">
    <property type="entry name" value="AB_hydrolase_fold"/>
</dbReference>
<evidence type="ECO:0000256" key="3">
    <source>
        <dbReference type="ARBA" id="ARBA00022801"/>
    </source>
</evidence>
<feature type="domain" description="Epoxide hydrolase N-terminal" evidence="4">
    <location>
        <begin position="1"/>
        <end position="77"/>
    </location>
</feature>
<dbReference type="PANTHER" id="PTHR21661:SF35">
    <property type="entry name" value="EPOXIDE HYDROLASE"/>
    <property type="match status" value="1"/>
</dbReference>
<dbReference type="PANTHER" id="PTHR21661">
    <property type="entry name" value="EPOXIDE HYDROLASE 1-RELATED"/>
    <property type="match status" value="1"/>
</dbReference>
<evidence type="ECO:0000256" key="1">
    <source>
        <dbReference type="ARBA" id="ARBA00010088"/>
    </source>
</evidence>
<accession>A0AAP4EA29</accession>
<evidence type="ECO:0000313" key="6">
    <source>
        <dbReference type="Proteomes" id="UP001229409"/>
    </source>
</evidence>
<evidence type="ECO:0000256" key="2">
    <source>
        <dbReference type="ARBA" id="ARBA00022797"/>
    </source>
</evidence>
<dbReference type="EMBL" id="JARVWT010000004">
    <property type="protein sequence ID" value="MDH2331580.1"/>
    <property type="molecule type" value="Genomic_DNA"/>
</dbReference>
<sequence length="84" mass="10211">MEPFKISIPEQQLHDLSMRLKQVRWPSNFSVEPWALGTDRSFLKRLVDYWSTEYNWREQEAWLNRFPQFMEHVDGFDTLCTRSG</sequence>
<dbReference type="Proteomes" id="UP001229409">
    <property type="component" value="Unassembled WGS sequence"/>
</dbReference>
<dbReference type="InterPro" id="IPR010497">
    <property type="entry name" value="Epoxide_hydro_N"/>
</dbReference>
<evidence type="ECO:0000313" key="5">
    <source>
        <dbReference type="EMBL" id="MDH2331580.1"/>
    </source>
</evidence>
<reference evidence="5" key="1">
    <citation type="submission" date="2023-04" db="EMBL/GenBank/DDBJ databases">
        <title>Uncovering the Secrets of Slow-Growing Bacteria in Tropical Savanna Soil through Cultivation and Genomic Analysis.</title>
        <authorList>
            <person name="Goncalves O.S."/>
            <person name="Santana M.F."/>
        </authorList>
    </citation>
    <scope>NUCLEOTIDE SEQUENCE</scope>
    <source>
        <strain evidence="5">ANTI</strain>
    </source>
</reference>
<dbReference type="GO" id="GO:0097176">
    <property type="term" value="P:epoxide metabolic process"/>
    <property type="evidence" value="ECO:0007669"/>
    <property type="project" value="TreeGrafter"/>
</dbReference>
<comment type="caution">
    <text evidence="5">The sequence shown here is derived from an EMBL/GenBank/DDBJ whole genome shotgun (WGS) entry which is preliminary data.</text>
</comment>
<dbReference type="SUPFAM" id="SSF53474">
    <property type="entry name" value="alpha/beta-Hydrolases"/>
    <property type="match status" value="1"/>
</dbReference>
<evidence type="ECO:0000259" key="4">
    <source>
        <dbReference type="Pfam" id="PF06441"/>
    </source>
</evidence>
<dbReference type="Gene3D" id="3.40.50.1820">
    <property type="entry name" value="alpha/beta hydrolase"/>
    <property type="match status" value="1"/>
</dbReference>
<keyword evidence="2" id="KW-0058">Aromatic hydrocarbons catabolism</keyword>
<name>A0AAP4EA29_PAEPO</name>
<dbReference type="AlphaFoldDB" id="A0AAP4EA29"/>
<comment type="similarity">
    <text evidence="1">Belongs to the peptidase S33 family.</text>
</comment>
<protein>
    <submittedName>
        <fullName evidence="5">Epoxide hydrolase N-terminal domain-containing protein</fullName>
    </submittedName>
</protein>
<dbReference type="Pfam" id="PF06441">
    <property type="entry name" value="EHN"/>
    <property type="match status" value="1"/>
</dbReference>
<proteinExistence type="inferred from homology"/>